<dbReference type="STRING" id="1798692.A3G00_05045"/>
<sequence>MLINMIIRKAKIKDVPIIVKLAMELLKYHKDFDSYFAPAKNAKDDYTKFFKRCIHSPIKQLFVAENNGEIAGYALGEICSRPPVFKIRNIGAINDMLVVEKFRKSGVAKQLLTELLDWIKSKKSKYPKLDYIELSVHTENLIGQKAWAKYGFKEFMIKQRMKL</sequence>
<dbReference type="Pfam" id="PF00583">
    <property type="entry name" value="Acetyltransf_1"/>
    <property type="match status" value="1"/>
</dbReference>
<protein>
    <recommendedName>
        <fullName evidence="1">N-acetyltransferase domain-containing protein</fullName>
    </recommendedName>
</protein>
<dbReference type="EMBL" id="MFQN01000028">
    <property type="protein sequence ID" value="OGH74107.1"/>
    <property type="molecule type" value="Genomic_DNA"/>
</dbReference>
<gene>
    <name evidence="2" type="ORF">A3G00_05045</name>
</gene>
<dbReference type="CDD" id="cd04301">
    <property type="entry name" value="NAT_SF"/>
    <property type="match status" value="1"/>
</dbReference>
<dbReference type="Proteomes" id="UP000178347">
    <property type="component" value="Unassembled WGS sequence"/>
</dbReference>
<accession>A0A1F6MR51</accession>
<dbReference type="InterPro" id="IPR000182">
    <property type="entry name" value="GNAT_dom"/>
</dbReference>
<dbReference type="Gene3D" id="3.40.630.30">
    <property type="match status" value="1"/>
</dbReference>
<dbReference type="PROSITE" id="PS51186">
    <property type="entry name" value="GNAT"/>
    <property type="match status" value="1"/>
</dbReference>
<feature type="domain" description="N-acetyltransferase" evidence="1">
    <location>
        <begin position="5"/>
        <end position="163"/>
    </location>
</feature>
<evidence type="ECO:0000259" key="1">
    <source>
        <dbReference type="PROSITE" id="PS51186"/>
    </source>
</evidence>
<dbReference type="AlphaFoldDB" id="A0A1F6MR51"/>
<dbReference type="InterPro" id="IPR016181">
    <property type="entry name" value="Acyl_CoA_acyltransferase"/>
</dbReference>
<name>A0A1F6MR51_9BACT</name>
<evidence type="ECO:0000313" key="3">
    <source>
        <dbReference type="Proteomes" id="UP000178347"/>
    </source>
</evidence>
<proteinExistence type="predicted"/>
<evidence type="ECO:0000313" key="2">
    <source>
        <dbReference type="EMBL" id="OGH74107.1"/>
    </source>
</evidence>
<dbReference type="SUPFAM" id="SSF55729">
    <property type="entry name" value="Acyl-CoA N-acyltransferases (Nat)"/>
    <property type="match status" value="1"/>
</dbReference>
<organism evidence="2 3">
    <name type="scientific">Candidatus Magasanikbacteria bacterium RIFCSPLOWO2_12_FULL_43_12</name>
    <dbReference type="NCBI Taxonomy" id="1798692"/>
    <lineage>
        <taxon>Bacteria</taxon>
        <taxon>Candidatus Magasanikiibacteriota</taxon>
    </lineage>
</organism>
<reference evidence="2 3" key="1">
    <citation type="journal article" date="2016" name="Nat. Commun.">
        <title>Thousands of microbial genomes shed light on interconnected biogeochemical processes in an aquifer system.</title>
        <authorList>
            <person name="Anantharaman K."/>
            <person name="Brown C.T."/>
            <person name="Hug L.A."/>
            <person name="Sharon I."/>
            <person name="Castelle C.J."/>
            <person name="Probst A.J."/>
            <person name="Thomas B.C."/>
            <person name="Singh A."/>
            <person name="Wilkins M.J."/>
            <person name="Karaoz U."/>
            <person name="Brodie E.L."/>
            <person name="Williams K.H."/>
            <person name="Hubbard S.S."/>
            <person name="Banfield J.F."/>
        </authorList>
    </citation>
    <scope>NUCLEOTIDE SEQUENCE [LARGE SCALE GENOMIC DNA]</scope>
</reference>
<dbReference type="GO" id="GO:0016747">
    <property type="term" value="F:acyltransferase activity, transferring groups other than amino-acyl groups"/>
    <property type="evidence" value="ECO:0007669"/>
    <property type="project" value="InterPro"/>
</dbReference>
<comment type="caution">
    <text evidence="2">The sequence shown here is derived from an EMBL/GenBank/DDBJ whole genome shotgun (WGS) entry which is preliminary data.</text>
</comment>